<feature type="domain" description="Phosphatidic acid phosphatase type 2/haloperoxidase" evidence="4">
    <location>
        <begin position="126"/>
        <end position="238"/>
    </location>
</feature>
<dbReference type="InterPro" id="IPR036938">
    <property type="entry name" value="PAP2/HPO_sf"/>
</dbReference>
<dbReference type="SMART" id="SM00014">
    <property type="entry name" value="acidPPc"/>
    <property type="match status" value="1"/>
</dbReference>
<dbReference type="Gene3D" id="1.20.144.10">
    <property type="entry name" value="Phosphatidic acid phosphatase type 2/haloperoxidase"/>
    <property type="match status" value="1"/>
</dbReference>
<evidence type="ECO:0000256" key="2">
    <source>
        <dbReference type="SAM" id="MobiDB-lite"/>
    </source>
</evidence>
<comment type="catalytic activity">
    <reaction evidence="1">
        <text>a phosphate monoester + H2O = an alcohol + phosphate</text>
        <dbReference type="Rhea" id="RHEA:15017"/>
        <dbReference type="ChEBI" id="CHEBI:15377"/>
        <dbReference type="ChEBI" id="CHEBI:30879"/>
        <dbReference type="ChEBI" id="CHEBI:43474"/>
        <dbReference type="ChEBI" id="CHEBI:67140"/>
        <dbReference type="EC" id="3.1.3.2"/>
    </reaction>
</comment>
<dbReference type="Pfam" id="PF01569">
    <property type="entry name" value="PAP2"/>
    <property type="match status" value="1"/>
</dbReference>
<evidence type="ECO:0000313" key="6">
    <source>
        <dbReference type="Proteomes" id="UP000824366"/>
    </source>
</evidence>
<dbReference type="Proteomes" id="UP000824366">
    <property type="component" value="Chromosome"/>
</dbReference>
<keyword evidence="1" id="KW-0378">Hydrolase</keyword>
<keyword evidence="6" id="KW-1185">Reference proteome</keyword>
<dbReference type="EMBL" id="AP024238">
    <property type="protein sequence ID" value="BCO26375.1"/>
    <property type="molecule type" value="Genomic_DNA"/>
</dbReference>
<organism evidence="5 6">
    <name type="scientific">Rhodoferax lithotrophicus</name>
    <dbReference type="NCBI Taxonomy" id="2798804"/>
    <lineage>
        <taxon>Bacteria</taxon>
        <taxon>Pseudomonadati</taxon>
        <taxon>Pseudomonadota</taxon>
        <taxon>Betaproteobacteria</taxon>
        <taxon>Burkholderiales</taxon>
        <taxon>Comamonadaceae</taxon>
        <taxon>Rhodoferax</taxon>
    </lineage>
</organism>
<dbReference type="InterPro" id="IPR000326">
    <property type="entry name" value="PAP2/HPO"/>
</dbReference>
<evidence type="ECO:0000313" key="5">
    <source>
        <dbReference type="EMBL" id="BCO26375.1"/>
    </source>
</evidence>
<name>A0ABM7MJG0_9BURK</name>
<evidence type="ECO:0000259" key="4">
    <source>
        <dbReference type="SMART" id="SM00014"/>
    </source>
</evidence>
<dbReference type="EC" id="3.1.3.2" evidence="1"/>
<feature type="signal peptide" evidence="3">
    <location>
        <begin position="1"/>
        <end position="30"/>
    </location>
</feature>
<proteinExistence type="inferred from homology"/>
<evidence type="ECO:0000256" key="1">
    <source>
        <dbReference type="PIRNR" id="PIRNR000897"/>
    </source>
</evidence>
<dbReference type="PIRSF" id="PIRSF000897">
    <property type="entry name" value="Acid_Ptase_ClsA"/>
    <property type="match status" value="1"/>
</dbReference>
<sequence length="283" mass="30848">MTPRFTPQDTLPRRWLLGLFGVMLSGCASLSTPSSTDPANPAPKPSRYLDTQELPDSKNLLPPHPTQGAAAMALDEEISQRSFALRDTSRWALARTDADVSFPNAADTFSCALNAPVTEADTPYLYQLLLRTRDDLGYSTRSAKKHAQRPRPFVVNHEPICTPEYQAQMFKESSYPSGHATVGWGWALILAELSPQHANAVLARGLAYGESRNVCNVHWHSDVVQARSVAAATVAVLHSKAAFRAEMEAARAELLVVRSQGMKPRRDCAAEAAALSQLPSLAQ</sequence>
<reference evidence="5 6" key="1">
    <citation type="journal article" date="2021" name="Microbiol. Spectr.">
        <title>A Single Bacterium Capable of Oxidation and Reduction of Iron at Circumneutral pH.</title>
        <authorList>
            <person name="Kato S."/>
            <person name="Ohkuma M."/>
        </authorList>
    </citation>
    <scope>NUCLEOTIDE SEQUENCE [LARGE SCALE GENOMIC DNA]</scope>
    <source>
        <strain evidence="5 6">MIZ03</strain>
    </source>
</reference>
<dbReference type="CDD" id="cd03397">
    <property type="entry name" value="PAP2_acid_phosphatase"/>
    <property type="match status" value="1"/>
</dbReference>
<gene>
    <name evidence="5" type="ORF">MIZ03_1256</name>
</gene>
<dbReference type="RefSeq" id="WP_223909740.1">
    <property type="nucleotide sequence ID" value="NZ_AP024238.1"/>
</dbReference>
<comment type="similarity">
    <text evidence="1">Belongs to the class A bacterial acid phosphatase family.</text>
</comment>
<evidence type="ECO:0000256" key="3">
    <source>
        <dbReference type="SAM" id="SignalP"/>
    </source>
</evidence>
<keyword evidence="3" id="KW-0732">Signal</keyword>
<feature type="region of interest" description="Disordered" evidence="2">
    <location>
        <begin position="30"/>
        <end position="66"/>
    </location>
</feature>
<dbReference type="PRINTS" id="PR00483">
    <property type="entry name" value="BACPHPHTASE"/>
</dbReference>
<feature type="chain" id="PRO_5045272973" description="Acid phosphatase" evidence="3">
    <location>
        <begin position="31"/>
        <end position="283"/>
    </location>
</feature>
<accession>A0ABM7MJG0</accession>
<protein>
    <recommendedName>
        <fullName evidence="1">Acid phosphatase</fullName>
        <ecNumber evidence="1">3.1.3.2</ecNumber>
    </recommendedName>
</protein>
<dbReference type="PROSITE" id="PS51257">
    <property type="entry name" value="PROKAR_LIPOPROTEIN"/>
    <property type="match status" value="1"/>
</dbReference>
<dbReference type="InterPro" id="IPR001011">
    <property type="entry name" value="Acid_Pase_classA_bac"/>
</dbReference>
<dbReference type="SUPFAM" id="SSF48317">
    <property type="entry name" value="Acid phosphatase/Vanadium-dependent haloperoxidase"/>
    <property type="match status" value="1"/>
</dbReference>